<feature type="binding site" evidence="1">
    <location>
        <position position="12"/>
    </location>
    <ligand>
        <name>Zn(2+)</name>
        <dbReference type="ChEBI" id="CHEBI:29105"/>
        <note>catalytic</note>
    </ligand>
</feature>
<evidence type="ECO:0000259" key="2">
    <source>
        <dbReference type="PROSITE" id="PS50215"/>
    </source>
</evidence>
<protein>
    <recommendedName>
        <fullName evidence="2">Peptidase M12B domain-containing protein</fullName>
    </recommendedName>
</protein>
<gene>
    <name evidence="3" type="primary">RvY_10195-1</name>
    <name evidence="3" type="synonym">RvY_10195.1</name>
    <name evidence="3" type="ORF">RvY_10195</name>
</gene>
<dbReference type="GO" id="GO:0006508">
    <property type="term" value="P:proteolysis"/>
    <property type="evidence" value="ECO:0007669"/>
    <property type="project" value="InterPro"/>
</dbReference>
<dbReference type="Gene3D" id="3.40.1620.60">
    <property type="match status" value="1"/>
</dbReference>
<evidence type="ECO:0000313" key="3">
    <source>
        <dbReference type="EMBL" id="GAU99156.1"/>
    </source>
</evidence>
<feature type="binding site" evidence="1">
    <location>
        <position position="22"/>
    </location>
    <ligand>
        <name>Zn(2+)</name>
        <dbReference type="ChEBI" id="CHEBI:29105"/>
        <note>catalytic</note>
    </ligand>
</feature>
<organism evidence="3 4">
    <name type="scientific">Ramazzottius varieornatus</name>
    <name type="common">Water bear</name>
    <name type="synonym">Tardigrade</name>
    <dbReference type="NCBI Taxonomy" id="947166"/>
    <lineage>
        <taxon>Eukaryota</taxon>
        <taxon>Metazoa</taxon>
        <taxon>Ecdysozoa</taxon>
        <taxon>Tardigrada</taxon>
        <taxon>Eutardigrada</taxon>
        <taxon>Parachela</taxon>
        <taxon>Hypsibioidea</taxon>
        <taxon>Ramazzottiidae</taxon>
        <taxon>Ramazzottius</taxon>
    </lineage>
</organism>
<reference evidence="3 4" key="1">
    <citation type="journal article" date="2016" name="Nat. Commun.">
        <title>Extremotolerant tardigrade genome and improved radiotolerance of human cultured cells by tardigrade-unique protein.</title>
        <authorList>
            <person name="Hashimoto T."/>
            <person name="Horikawa D.D."/>
            <person name="Saito Y."/>
            <person name="Kuwahara H."/>
            <person name="Kozuka-Hata H."/>
            <person name="Shin-I T."/>
            <person name="Minakuchi Y."/>
            <person name="Ohishi K."/>
            <person name="Motoyama A."/>
            <person name="Aizu T."/>
            <person name="Enomoto A."/>
            <person name="Kondo K."/>
            <person name="Tanaka S."/>
            <person name="Hara Y."/>
            <person name="Koshikawa S."/>
            <person name="Sagara H."/>
            <person name="Miura T."/>
            <person name="Yokobori S."/>
            <person name="Miyagawa K."/>
            <person name="Suzuki Y."/>
            <person name="Kubo T."/>
            <person name="Oyama M."/>
            <person name="Kohara Y."/>
            <person name="Fujiyama A."/>
            <person name="Arakawa K."/>
            <person name="Katayama T."/>
            <person name="Toyoda A."/>
            <person name="Kunieda T."/>
        </authorList>
    </citation>
    <scope>NUCLEOTIDE SEQUENCE [LARGE SCALE GENOMIC DNA]</scope>
    <source>
        <strain evidence="3 4">YOKOZUNA-1</strain>
    </source>
</reference>
<feature type="binding site" evidence="1">
    <location>
        <position position="16"/>
    </location>
    <ligand>
        <name>Zn(2+)</name>
        <dbReference type="ChEBI" id="CHEBI:29105"/>
        <note>catalytic</note>
    </ligand>
</feature>
<dbReference type="Gene3D" id="3.40.390.10">
    <property type="entry name" value="Collagenase (Catalytic Domain)"/>
    <property type="match status" value="1"/>
</dbReference>
<dbReference type="Proteomes" id="UP000186922">
    <property type="component" value="Unassembled WGS sequence"/>
</dbReference>
<evidence type="ECO:0000256" key="1">
    <source>
        <dbReference type="PROSITE-ProRule" id="PRU00276"/>
    </source>
</evidence>
<dbReference type="GO" id="GO:0046872">
    <property type="term" value="F:metal ion binding"/>
    <property type="evidence" value="ECO:0007669"/>
    <property type="project" value="UniProtKB-KW"/>
</dbReference>
<keyword evidence="4" id="KW-1185">Reference proteome</keyword>
<dbReference type="GO" id="GO:0004222">
    <property type="term" value="F:metalloendopeptidase activity"/>
    <property type="evidence" value="ECO:0007669"/>
    <property type="project" value="InterPro"/>
</dbReference>
<dbReference type="EMBL" id="BDGG01000005">
    <property type="protein sequence ID" value="GAU99156.1"/>
    <property type="molecule type" value="Genomic_DNA"/>
</dbReference>
<dbReference type="AlphaFoldDB" id="A0A1D1VBZ0"/>
<name>A0A1D1VBZ0_RAMVA</name>
<keyword evidence="1" id="KW-0862">Zinc</keyword>
<dbReference type="InterPro" id="IPR001590">
    <property type="entry name" value="Peptidase_M12B"/>
</dbReference>
<dbReference type="PROSITE" id="PS50215">
    <property type="entry name" value="ADAM_MEPRO"/>
    <property type="match status" value="1"/>
</dbReference>
<proteinExistence type="predicted"/>
<comment type="caution">
    <text evidence="1">Lacks conserved residue(s) required for the propagation of feature annotation.</text>
</comment>
<feature type="active site" evidence="1">
    <location>
        <position position="13"/>
    </location>
</feature>
<sequence length="203" mass="22313">MNTAIPSFSAAHEIFHSIGVHHEEDSTCPFEAKDPNRSSFMSSVSWSGNAWATKGITPQLTPCAIKELKLALKDRSSCLVKDEPDRTNPSLEFKTAIKGVVSKPIDPSNLCNFLFGEFWMTTKKWRRQDIKEVFASGTRVGNDMCQALECRLKSVAEPRSSYSLKFGPALPGTLCDPKGGKACYNFQCVETSQIPFVAVAKAA</sequence>
<feature type="domain" description="Peptidase M12B" evidence="2">
    <location>
        <begin position="1"/>
        <end position="84"/>
    </location>
</feature>
<dbReference type="InterPro" id="IPR024079">
    <property type="entry name" value="MetalloPept_cat_dom_sf"/>
</dbReference>
<evidence type="ECO:0000313" key="4">
    <source>
        <dbReference type="Proteomes" id="UP000186922"/>
    </source>
</evidence>
<accession>A0A1D1VBZ0</accession>
<keyword evidence="1" id="KW-0479">Metal-binding</keyword>
<comment type="caution">
    <text evidence="3">The sequence shown here is derived from an EMBL/GenBank/DDBJ whole genome shotgun (WGS) entry which is preliminary data.</text>
</comment>